<evidence type="ECO:0000256" key="1">
    <source>
        <dbReference type="ARBA" id="ARBA00022448"/>
    </source>
</evidence>
<dbReference type="InterPro" id="IPR027417">
    <property type="entry name" value="P-loop_NTPase"/>
</dbReference>
<keyword evidence="2" id="KW-0547">Nucleotide-binding</keyword>
<dbReference type="STRING" id="1121302.SAMN02745163_01739"/>
<reference evidence="5 6" key="1">
    <citation type="submission" date="2016-11" db="EMBL/GenBank/DDBJ databases">
        <authorList>
            <person name="Jaros S."/>
            <person name="Januszkiewicz K."/>
            <person name="Wedrychowicz H."/>
        </authorList>
    </citation>
    <scope>NUCLEOTIDE SEQUENCE [LARGE SCALE GENOMIC DNA]</scope>
    <source>
        <strain evidence="5 6">DSM 21758</strain>
    </source>
</reference>
<dbReference type="OrthoDB" id="9801958at2"/>
<dbReference type="Pfam" id="PF00005">
    <property type="entry name" value="ABC_tran"/>
    <property type="match status" value="1"/>
</dbReference>
<dbReference type="Gene3D" id="3.40.50.300">
    <property type="entry name" value="P-loop containing nucleotide triphosphate hydrolases"/>
    <property type="match status" value="1"/>
</dbReference>
<evidence type="ECO:0000256" key="3">
    <source>
        <dbReference type="ARBA" id="ARBA00022840"/>
    </source>
</evidence>
<keyword evidence="1" id="KW-0813">Transport</keyword>
<dbReference type="EMBL" id="FQZB01000007">
    <property type="protein sequence ID" value="SHJ31106.1"/>
    <property type="molecule type" value="Genomic_DNA"/>
</dbReference>
<dbReference type="Proteomes" id="UP000184310">
    <property type="component" value="Unassembled WGS sequence"/>
</dbReference>
<evidence type="ECO:0000259" key="4">
    <source>
        <dbReference type="PROSITE" id="PS50893"/>
    </source>
</evidence>
<evidence type="ECO:0000313" key="5">
    <source>
        <dbReference type="EMBL" id="SHJ31106.1"/>
    </source>
</evidence>
<dbReference type="InterPro" id="IPR050166">
    <property type="entry name" value="ABC_transporter_ATP-bind"/>
</dbReference>
<keyword evidence="3" id="KW-0067">ATP-binding</keyword>
<name>A0A1M6I9P4_9CLOT</name>
<dbReference type="AlphaFoldDB" id="A0A1M6I9P4"/>
<dbReference type="GO" id="GO:0016887">
    <property type="term" value="F:ATP hydrolysis activity"/>
    <property type="evidence" value="ECO:0007669"/>
    <property type="project" value="InterPro"/>
</dbReference>
<feature type="domain" description="ABC transporter" evidence="4">
    <location>
        <begin position="8"/>
        <end position="227"/>
    </location>
</feature>
<gene>
    <name evidence="5" type="ORF">SAMN02745163_01739</name>
</gene>
<evidence type="ECO:0000256" key="2">
    <source>
        <dbReference type="ARBA" id="ARBA00022741"/>
    </source>
</evidence>
<dbReference type="InterPro" id="IPR003593">
    <property type="entry name" value="AAA+_ATPase"/>
</dbReference>
<dbReference type="SMART" id="SM00382">
    <property type="entry name" value="AAA"/>
    <property type="match status" value="1"/>
</dbReference>
<evidence type="ECO:0000313" key="6">
    <source>
        <dbReference type="Proteomes" id="UP000184310"/>
    </source>
</evidence>
<dbReference type="PANTHER" id="PTHR42788:SF2">
    <property type="entry name" value="ABC TRANSPORTER ATP-BINDING PROTEIN"/>
    <property type="match status" value="1"/>
</dbReference>
<dbReference type="PANTHER" id="PTHR42788">
    <property type="entry name" value="TAURINE IMPORT ATP-BINDING PROTEIN-RELATED"/>
    <property type="match status" value="1"/>
</dbReference>
<protein>
    <submittedName>
        <fullName evidence="5">ABC-type nitrate/sulfonate/bicarbonate transport system, ATPase component</fullName>
    </submittedName>
</protein>
<keyword evidence="6" id="KW-1185">Reference proteome</keyword>
<dbReference type="CDD" id="cd03293">
    <property type="entry name" value="ABC_NrtD_SsuB_transporters"/>
    <property type="match status" value="1"/>
</dbReference>
<dbReference type="InterPro" id="IPR003439">
    <property type="entry name" value="ABC_transporter-like_ATP-bd"/>
</dbReference>
<sequence>MNSYQNKILIKDLDKSFKNLKVLKDINLEVNEGELVSLLGPSGSGKSTIFNIIAGTMEKDSGLLEVNGDISYMYQKDMMLPWKTIMNNIAMPLVLKGKHKKEAKALVLESIEEFGLAGFEDKYPSQLSGGMLQRANFYRTYLTSSDIMLLDEPFGALDSITRTKMQRWLLNLRKKVNSTILFITHDIDEAIILSDRIYIISKKPATVLENIKVTLPHNNRQEALTTEEFLKIKRNILEVMKEEI</sequence>
<dbReference type="SUPFAM" id="SSF52540">
    <property type="entry name" value="P-loop containing nucleoside triphosphate hydrolases"/>
    <property type="match status" value="1"/>
</dbReference>
<dbReference type="RefSeq" id="WP_072986273.1">
    <property type="nucleotide sequence ID" value="NZ_FQZB01000007.1"/>
</dbReference>
<accession>A0A1M6I9P4</accession>
<dbReference type="PROSITE" id="PS50893">
    <property type="entry name" value="ABC_TRANSPORTER_2"/>
    <property type="match status" value="1"/>
</dbReference>
<dbReference type="GO" id="GO:0005524">
    <property type="term" value="F:ATP binding"/>
    <property type="evidence" value="ECO:0007669"/>
    <property type="project" value="UniProtKB-KW"/>
</dbReference>
<proteinExistence type="predicted"/>
<organism evidence="5 6">
    <name type="scientific">Clostridium cavendishii DSM 21758</name>
    <dbReference type="NCBI Taxonomy" id="1121302"/>
    <lineage>
        <taxon>Bacteria</taxon>
        <taxon>Bacillati</taxon>
        <taxon>Bacillota</taxon>
        <taxon>Clostridia</taxon>
        <taxon>Eubacteriales</taxon>
        <taxon>Clostridiaceae</taxon>
        <taxon>Clostridium</taxon>
    </lineage>
</organism>